<protein>
    <recommendedName>
        <fullName evidence="3">Siderophore ferric iron reductase</fullName>
    </recommendedName>
</protein>
<evidence type="ECO:0000313" key="1">
    <source>
        <dbReference type="EMBL" id="BBF86344.1"/>
    </source>
</evidence>
<accession>A0A3G9GG48</accession>
<proteinExistence type="predicted"/>
<dbReference type="Proteomes" id="UP000198290">
    <property type="component" value="Chromosome"/>
</dbReference>
<evidence type="ECO:0008006" key="3">
    <source>
        <dbReference type="Google" id="ProtNLM"/>
    </source>
</evidence>
<dbReference type="KEGG" id="amah:DLM_2743"/>
<dbReference type="STRING" id="332411.VI06_08045"/>
<sequence length="261" mass="28464">MWPTDRAAGSTLPLGRLLPLLARALPGLEGRVGPPAPDEFAISTASAAISQLLQHLRQQHPEAGPHYWGCRSWSLLLWQPAYATVLAVELAAVLPDFSAMQQRLLPGMVAGFSLPEQMLQPAAIASLRQQAARQLTEMADCLHAQLNAQQSLHPKLAGRLLADCVAAALLRVQQQRPALDNATVTDWCGQWLDAMQLPQASGLWPVALEQGGERLALERRACCQHFRRCDGTLCSTCPKLKPAARIALLKQEWAQQDVELA</sequence>
<reference evidence="2" key="1">
    <citation type="journal article" date="2017" name="Biotechnol. Biofuels">
        <title>Evaluation of environmental bacterial communities as a factor affecting the growth of duckweed Lemna minor.</title>
        <authorList>
            <person name="Ishizawa H."/>
            <person name="Kuroda M."/>
            <person name="Morikawa M."/>
            <person name="Ike M."/>
        </authorList>
    </citation>
    <scope>NUCLEOTIDE SEQUENCE [LARGE SCALE GENOMIC DNA]</scope>
    <source>
        <strain evidence="2">H3</strain>
    </source>
</reference>
<dbReference type="NCBIfam" id="TIGR03950">
    <property type="entry name" value="sidero_Fe_reduc"/>
    <property type="match status" value="1"/>
</dbReference>
<keyword evidence="2" id="KW-1185">Reference proteome</keyword>
<gene>
    <name evidence="1" type="ORF">DLM_2743</name>
</gene>
<dbReference type="AlphaFoldDB" id="A0A3G9GG48"/>
<name>A0A3G9GG48_9NEIS</name>
<organism evidence="1 2">
    <name type="scientific">Aquitalea magnusonii</name>
    <dbReference type="NCBI Taxonomy" id="332411"/>
    <lineage>
        <taxon>Bacteria</taxon>
        <taxon>Pseudomonadati</taxon>
        <taxon>Pseudomonadota</taxon>
        <taxon>Betaproteobacteria</taxon>
        <taxon>Neisseriales</taxon>
        <taxon>Chromobacteriaceae</taxon>
        <taxon>Aquitalea</taxon>
    </lineage>
</organism>
<dbReference type="RefSeq" id="WP_089084562.1">
    <property type="nucleotide sequence ID" value="NZ_AP018823.1"/>
</dbReference>
<reference evidence="2" key="3">
    <citation type="journal article" date="2017" name="Plant Physiol. Biochem.">
        <title>Differential oxidative and antioxidative response of duckweed Lemna minor toward plant growth promoting/inhibiting bacteria.</title>
        <authorList>
            <person name="Ishizawa H."/>
            <person name="Kuroda M."/>
            <person name="Morikawa M."/>
            <person name="Ike M."/>
        </authorList>
    </citation>
    <scope>NUCLEOTIDE SEQUENCE [LARGE SCALE GENOMIC DNA]</scope>
    <source>
        <strain evidence="2">H3</strain>
    </source>
</reference>
<reference evidence="1 2" key="2">
    <citation type="journal article" date="2017" name="Genome Announc.">
        <title>Draft genome sequence of Aquitalea magnusonii strain H3, a plant growth-promoting bacterium of duckweed Lemna minor.</title>
        <authorList>
            <person name="Ishizawa H."/>
            <person name="Kuroda M."/>
            <person name="Ike M."/>
        </authorList>
    </citation>
    <scope>NUCLEOTIDE SEQUENCE [LARGE SCALE GENOMIC DNA]</scope>
    <source>
        <strain evidence="1 2">H3</strain>
    </source>
</reference>
<dbReference type="EMBL" id="AP018823">
    <property type="protein sequence ID" value="BBF86344.1"/>
    <property type="molecule type" value="Genomic_DNA"/>
</dbReference>
<dbReference type="InterPro" id="IPR023998">
    <property type="entry name" value="FCR-like"/>
</dbReference>
<dbReference type="OrthoDB" id="7942745at2"/>
<evidence type="ECO:0000313" key="2">
    <source>
        <dbReference type="Proteomes" id="UP000198290"/>
    </source>
</evidence>